<dbReference type="GeneID" id="19172299"/>
<keyword evidence="7" id="KW-1185">Reference proteome</keyword>
<dbReference type="PANTHER" id="PTHR43004:SF21">
    <property type="entry name" value="FAD-BINDING DOMAIN-CONTAINING PROTEIN-RELATED"/>
    <property type="match status" value="1"/>
</dbReference>
<organism evidence="6 7">
    <name type="scientific">Capronia epimyces CBS 606.96</name>
    <dbReference type="NCBI Taxonomy" id="1182542"/>
    <lineage>
        <taxon>Eukaryota</taxon>
        <taxon>Fungi</taxon>
        <taxon>Dikarya</taxon>
        <taxon>Ascomycota</taxon>
        <taxon>Pezizomycotina</taxon>
        <taxon>Eurotiomycetes</taxon>
        <taxon>Chaetothyriomycetidae</taxon>
        <taxon>Chaetothyriales</taxon>
        <taxon>Herpotrichiellaceae</taxon>
        <taxon>Capronia</taxon>
    </lineage>
</organism>
<dbReference type="GO" id="GO:0071949">
    <property type="term" value="F:FAD binding"/>
    <property type="evidence" value="ECO:0007669"/>
    <property type="project" value="InterPro"/>
</dbReference>
<protein>
    <recommendedName>
        <fullName evidence="5">FAD-binding domain-containing protein</fullName>
    </recommendedName>
</protein>
<dbReference type="OrthoDB" id="2096480at2759"/>
<dbReference type="InterPro" id="IPR036188">
    <property type="entry name" value="FAD/NAD-bd_sf"/>
</dbReference>
<evidence type="ECO:0000256" key="4">
    <source>
        <dbReference type="SAM" id="MobiDB-lite"/>
    </source>
</evidence>
<feature type="compositionally biased region" description="Polar residues" evidence="4">
    <location>
        <begin position="1"/>
        <end position="12"/>
    </location>
</feature>
<sequence>MSGTNGINDPSVSASTTTTTTTATQADEHVFLPRGTVLIAGGGPVGLILARVLSYYGVRSVLFERNKTTTSWPKMDLTNGRSMELFRKLGLADDLRRQGVPPHIDQDVLISSGLASKEAITRWELPGVDRFRQRIHEHNDGTQPQEPYQRLSQALFEKWLKAICDQDPLIELHYGNKVESVQETADHVKTTVTNVETGKSTVYVSDYVAGCDGASSRVRKSLGFPLDGGPVPKCVLLVHFKSRDLSRLHVQGQFWHIFFLSDHAEGGFGSTIIAQDEVDTWTTHLFLPLDAEPDKIESHDAVYRALGGLHGPYPIEIDEVLVRSVWRPNIAVTRQWSSAGQRVHVAGDAAHQNIPTGGYGMNMGIGDAFDLGWKLAAVINEQAGRDLLQSYEAERKPVALRNVERSGVHFQLHDRLKDEFIAGGDPHRVDADTEEGRQLRAAIHEYYQQHDGENKDFGIEMGYRYQSPVIVPDREATEPAWTPSQYTPTSWPGGRPPHVFLSDGTAIFDKFGKHWTLLVFADDSQNSTSGQELVAEAAASLSIPLKVVALPGEDLAKRLYEKPLVLIRPDQHVAWRGDQVSSLQEAEKLLNVVTGRVRPDSTAGEGQKAAPSVAFTATQELTTQVEDFKLEKMAAFQM</sequence>
<keyword evidence="2" id="KW-0274">FAD</keyword>
<evidence type="ECO:0000256" key="2">
    <source>
        <dbReference type="ARBA" id="ARBA00022827"/>
    </source>
</evidence>
<reference evidence="6 7" key="1">
    <citation type="submission" date="2013-03" db="EMBL/GenBank/DDBJ databases">
        <title>The Genome Sequence of Capronia epimyces CBS 606.96.</title>
        <authorList>
            <consortium name="The Broad Institute Genomics Platform"/>
            <person name="Cuomo C."/>
            <person name="de Hoog S."/>
            <person name="Gorbushina A."/>
            <person name="Walker B."/>
            <person name="Young S.K."/>
            <person name="Zeng Q."/>
            <person name="Gargeya S."/>
            <person name="Fitzgerald M."/>
            <person name="Haas B."/>
            <person name="Abouelleil A."/>
            <person name="Allen A.W."/>
            <person name="Alvarado L."/>
            <person name="Arachchi H.M."/>
            <person name="Berlin A.M."/>
            <person name="Chapman S.B."/>
            <person name="Gainer-Dewar J."/>
            <person name="Goldberg J."/>
            <person name="Griggs A."/>
            <person name="Gujja S."/>
            <person name="Hansen M."/>
            <person name="Howarth C."/>
            <person name="Imamovic A."/>
            <person name="Ireland A."/>
            <person name="Larimer J."/>
            <person name="McCowan C."/>
            <person name="Murphy C."/>
            <person name="Pearson M."/>
            <person name="Poon T.W."/>
            <person name="Priest M."/>
            <person name="Roberts A."/>
            <person name="Saif S."/>
            <person name="Shea T."/>
            <person name="Sisk P."/>
            <person name="Sykes S."/>
            <person name="Wortman J."/>
            <person name="Nusbaum C."/>
            <person name="Birren B."/>
        </authorList>
    </citation>
    <scope>NUCLEOTIDE SEQUENCE [LARGE SCALE GENOMIC DNA]</scope>
    <source>
        <strain evidence="6 7">CBS 606.96</strain>
    </source>
</reference>
<evidence type="ECO:0000313" key="7">
    <source>
        <dbReference type="Proteomes" id="UP000019478"/>
    </source>
</evidence>
<keyword evidence="1" id="KW-0285">Flavoprotein</keyword>
<dbReference type="RefSeq" id="XP_007736499.1">
    <property type="nucleotide sequence ID" value="XM_007738309.1"/>
</dbReference>
<dbReference type="InterPro" id="IPR002938">
    <property type="entry name" value="FAD-bd"/>
</dbReference>
<evidence type="ECO:0000259" key="5">
    <source>
        <dbReference type="Pfam" id="PF01494"/>
    </source>
</evidence>
<dbReference type="Pfam" id="PF21274">
    <property type="entry name" value="Rng_hyd_C"/>
    <property type="match status" value="1"/>
</dbReference>
<proteinExistence type="predicted"/>
<feature type="domain" description="FAD-binding" evidence="5">
    <location>
        <begin position="36"/>
        <end position="406"/>
    </location>
</feature>
<dbReference type="Gene3D" id="3.50.50.60">
    <property type="entry name" value="FAD/NAD(P)-binding domain"/>
    <property type="match status" value="1"/>
</dbReference>
<dbReference type="Pfam" id="PF01494">
    <property type="entry name" value="FAD_binding_3"/>
    <property type="match status" value="1"/>
</dbReference>
<name>W9XRH6_9EURO</name>
<dbReference type="PRINTS" id="PR00420">
    <property type="entry name" value="RNGMNOXGNASE"/>
</dbReference>
<dbReference type="Gene3D" id="3.30.9.10">
    <property type="entry name" value="D-Amino Acid Oxidase, subunit A, domain 2"/>
    <property type="match status" value="1"/>
</dbReference>
<keyword evidence="3" id="KW-0560">Oxidoreductase</keyword>
<dbReference type="NCBIfam" id="NF004780">
    <property type="entry name" value="PRK06126.1"/>
    <property type="match status" value="1"/>
</dbReference>
<accession>W9XRH6</accession>
<evidence type="ECO:0000313" key="6">
    <source>
        <dbReference type="EMBL" id="EXJ79925.1"/>
    </source>
</evidence>
<evidence type="ECO:0000256" key="3">
    <source>
        <dbReference type="ARBA" id="ARBA00023002"/>
    </source>
</evidence>
<gene>
    <name evidence="6" type="ORF">A1O3_08210</name>
</gene>
<dbReference type="GO" id="GO:0016709">
    <property type="term" value="F:oxidoreductase activity, acting on paired donors, with incorporation or reduction of molecular oxygen, NAD(P)H as one donor, and incorporation of one atom of oxygen"/>
    <property type="evidence" value="ECO:0007669"/>
    <property type="project" value="UniProtKB-ARBA"/>
</dbReference>
<comment type="caution">
    <text evidence="6">The sequence shown here is derived from an EMBL/GenBank/DDBJ whole genome shotgun (WGS) entry which is preliminary data.</text>
</comment>
<dbReference type="AlphaFoldDB" id="W9XRH6"/>
<dbReference type="EMBL" id="AMGY01000007">
    <property type="protein sequence ID" value="EXJ79925.1"/>
    <property type="molecule type" value="Genomic_DNA"/>
</dbReference>
<dbReference type="HOGENOM" id="CLU_009665_14_2_1"/>
<feature type="region of interest" description="Disordered" evidence="4">
    <location>
        <begin position="1"/>
        <end position="21"/>
    </location>
</feature>
<dbReference type="Gene3D" id="3.40.30.120">
    <property type="match status" value="1"/>
</dbReference>
<dbReference type="STRING" id="1182542.W9XRH6"/>
<dbReference type="InterPro" id="IPR050641">
    <property type="entry name" value="RIFMO-like"/>
</dbReference>
<evidence type="ECO:0000256" key="1">
    <source>
        <dbReference type="ARBA" id="ARBA00022630"/>
    </source>
</evidence>
<dbReference type="eggNOG" id="KOG3855">
    <property type="taxonomic scope" value="Eukaryota"/>
</dbReference>
<dbReference type="SUPFAM" id="SSF51905">
    <property type="entry name" value="FAD/NAD(P)-binding domain"/>
    <property type="match status" value="1"/>
</dbReference>
<dbReference type="PANTHER" id="PTHR43004">
    <property type="entry name" value="TRK SYSTEM POTASSIUM UPTAKE PROTEIN"/>
    <property type="match status" value="1"/>
</dbReference>
<dbReference type="Proteomes" id="UP000019478">
    <property type="component" value="Unassembled WGS sequence"/>
</dbReference>